<dbReference type="EMBL" id="MABE01000122">
    <property type="protein sequence ID" value="OUS41221.1"/>
    <property type="molecule type" value="Genomic_DNA"/>
</dbReference>
<gene>
    <name evidence="1" type="ORF">A9R00_02040</name>
</gene>
<sequence length="242" mass="27569">MKIVFIGGVGGSGTRVVANILKSNGIFIGDNLNVSLDNLDWPGQQAVIKDKSLSFSQKVEGLRIPFQNFIDQMINAQKAGAHTDQSVLAIKVPGSFFYLPYLCKIFDDICYIHTIRHGLDMAFSSNKNQLKNWGVEFGVLPGDSEEEKCQFKYWVKANEYAIDIGNKLLNDNFYLLKFEKLCDNSESEVKRLFEFLQLDNNIPPSLLMTIKRPVTFQRYRNQDLTVFTENDLMSLNKLGYEV</sequence>
<evidence type="ECO:0000313" key="2">
    <source>
        <dbReference type="Proteomes" id="UP000227088"/>
    </source>
</evidence>
<name>A0A1Y5HV93_OLEAN</name>
<dbReference type="InterPro" id="IPR027417">
    <property type="entry name" value="P-loop_NTPase"/>
</dbReference>
<reference evidence="2" key="1">
    <citation type="journal article" date="2017" name="Proc. Natl. Acad. Sci. U.S.A.">
        <title>Simulation of Deepwater Horizon oil plume reveals substrate specialization within a complex community of hydrocarbon degraders.</title>
        <authorList>
            <person name="Hu P."/>
            <person name="Dubinsky E.A."/>
            <person name="Probst A.J."/>
            <person name="Wang J."/>
            <person name="Sieber C.M.K."/>
            <person name="Tom L.M."/>
            <person name="Gardinali P."/>
            <person name="Banfield J.F."/>
            <person name="Atlas R.M."/>
            <person name="Andersen G.L."/>
        </authorList>
    </citation>
    <scope>NUCLEOTIDE SEQUENCE [LARGE SCALE GENOMIC DNA]</scope>
</reference>
<dbReference type="Proteomes" id="UP000227088">
    <property type="component" value="Unassembled WGS sequence"/>
</dbReference>
<protein>
    <recommendedName>
        <fullName evidence="3">Sulfotransferase domain-containing protein</fullName>
    </recommendedName>
</protein>
<dbReference type="AlphaFoldDB" id="A0A1Y5HV93"/>
<accession>A0A1Y5HV93</accession>
<proteinExistence type="predicted"/>
<dbReference type="Pfam" id="PF13469">
    <property type="entry name" value="Sulfotransfer_3"/>
    <property type="match status" value="1"/>
</dbReference>
<dbReference type="SUPFAM" id="SSF52540">
    <property type="entry name" value="P-loop containing nucleoside triphosphate hydrolases"/>
    <property type="match status" value="1"/>
</dbReference>
<evidence type="ECO:0008006" key="3">
    <source>
        <dbReference type="Google" id="ProtNLM"/>
    </source>
</evidence>
<dbReference type="Gene3D" id="3.40.50.300">
    <property type="entry name" value="P-loop containing nucleotide triphosphate hydrolases"/>
    <property type="match status" value="1"/>
</dbReference>
<comment type="caution">
    <text evidence="1">The sequence shown here is derived from an EMBL/GenBank/DDBJ whole genome shotgun (WGS) entry which is preliminary data.</text>
</comment>
<evidence type="ECO:0000313" key="1">
    <source>
        <dbReference type="EMBL" id="OUS41221.1"/>
    </source>
</evidence>
<organism evidence="1 2">
    <name type="scientific">Oleispira antarctica</name>
    <dbReference type="NCBI Taxonomy" id="188908"/>
    <lineage>
        <taxon>Bacteria</taxon>
        <taxon>Pseudomonadati</taxon>
        <taxon>Pseudomonadota</taxon>
        <taxon>Gammaproteobacteria</taxon>
        <taxon>Oceanospirillales</taxon>
        <taxon>Oceanospirillaceae</taxon>
        <taxon>Oleispira</taxon>
    </lineage>
</organism>